<reference evidence="1 2" key="1">
    <citation type="submission" date="2024-01" db="EMBL/GenBank/DDBJ databases">
        <title>Characterization of Pseudomonas viridiflava in Georgia, USA.</title>
        <authorList>
            <person name="Zhao M."/>
            <person name="Dutta B."/>
        </authorList>
    </citation>
    <scope>NUCLEOTIDE SEQUENCE [LARGE SCALE GENOMIC DNA]</scope>
    <source>
        <strain evidence="1 2">21GA0539</strain>
    </source>
</reference>
<keyword evidence="2" id="KW-1185">Reference proteome</keyword>
<dbReference type="Gene3D" id="2.180.10.10">
    <property type="entry name" value="RHS repeat-associated core"/>
    <property type="match status" value="1"/>
</dbReference>
<evidence type="ECO:0000313" key="1">
    <source>
        <dbReference type="EMBL" id="MEE4043456.1"/>
    </source>
</evidence>
<organism evidence="1 2">
    <name type="scientific">Pseudomonas viridiflava</name>
    <name type="common">Phytomonas viridiflava</name>
    <dbReference type="NCBI Taxonomy" id="33069"/>
    <lineage>
        <taxon>Bacteria</taxon>
        <taxon>Pseudomonadati</taxon>
        <taxon>Pseudomonadota</taxon>
        <taxon>Gammaproteobacteria</taxon>
        <taxon>Pseudomonadales</taxon>
        <taxon>Pseudomonadaceae</taxon>
        <taxon>Pseudomonas</taxon>
    </lineage>
</organism>
<protein>
    <submittedName>
        <fullName evidence="1">RHS repeat-associated core domain-containing protein</fullName>
    </submittedName>
</protein>
<dbReference type="PANTHER" id="PTHR32305:SF15">
    <property type="entry name" value="PROTEIN RHSA-RELATED"/>
    <property type="match status" value="1"/>
</dbReference>
<dbReference type="Proteomes" id="UP001343600">
    <property type="component" value="Unassembled WGS sequence"/>
</dbReference>
<comment type="caution">
    <text evidence="1">The sequence shown here is derived from an EMBL/GenBank/DDBJ whole genome shotgun (WGS) entry which is preliminary data.</text>
</comment>
<sequence>MDRMASSEAEGQACLWRFYQRDRLSTQIQGQIRHSLLHADEHLLAFQQKQNEGSYCELLATDQQSSVIATPRSVVSYTPYGNRHPYANPLNLPGFTGQQADSVTGHYLLGNGYRAFNPSLMRFNSPDNLSPFGRGGLNAYAYCQGDPVNRADPTGHWPGFLKSFLRAAGIMKKAKPKDQGQNVVSETVQSTNNIHTALLIPKENTGVKRLRLGKRTSLASGIYMFDELTENDKLALTINSHAAPPLPLRGPRLVSTKKTYVSPKQLTAMLEANGVDLSIYESIHLIGCNTATGDEISFAAKMAHLTGKKTTGYRGLVTNRNMRAIRDENNHGPQEIAITNPFEKDSANWTLFNYDPVTFTPP</sequence>
<proteinExistence type="predicted"/>
<gene>
    <name evidence="1" type="ORF">V2I87_25485</name>
</gene>
<dbReference type="InterPro" id="IPR022385">
    <property type="entry name" value="Rhs_assc_core"/>
</dbReference>
<dbReference type="NCBIfam" id="TIGR03696">
    <property type="entry name" value="Rhs_assc_core"/>
    <property type="match status" value="1"/>
</dbReference>
<dbReference type="PANTHER" id="PTHR32305">
    <property type="match status" value="1"/>
</dbReference>
<dbReference type="EMBL" id="JAZEIP010000075">
    <property type="protein sequence ID" value="MEE4043456.1"/>
    <property type="molecule type" value="Genomic_DNA"/>
</dbReference>
<name>A0ABU7NF08_PSEVI</name>
<accession>A0ABU7NF08</accession>
<dbReference type="SUPFAM" id="SSF56399">
    <property type="entry name" value="ADP-ribosylation"/>
    <property type="match status" value="1"/>
</dbReference>
<dbReference type="InterPro" id="IPR050708">
    <property type="entry name" value="T6SS_VgrG/RHS"/>
</dbReference>
<evidence type="ECO:0000313" key="2">
    <source>
        <dbReference type="Proteomes" id="UP001343600"/>
    </source>
</evidence>